<evidence type="ECO:0000256" key="8">
    <source>
        <dbReference type="ARBA" id="ARBA00022741"/>
    </source>
</evidence>
<sequence>MRSLLSYLKYSLFPFTLLYAAILSARNLLFDWGYLKSKSFDLPIISVGNISVGGTGKTPHTEYLIKLLQDQYRLACLSRGYKRLSKGFILADHNSNSNDLGDEPMQMNRKFPKLNVAVDADRVNGVKELLSAKRNLNLDCILLDDAYQHRYIKPGLSILLIDYNRPITTDFVMPMGRLRERAAGKKRANIIIVSKCPTHLSTSEAAKFEKDIHPLPHQKLYFTCLDYGPVQSVFHPNTKIKSLNDQKKESLGILLVTGIANPSPLRKYLKAFCNELEEIQFPDHYSFKPKDLEHIEKAFNKLSAKNKIILTTEKDAVRFIDMSIESNILKENMAYIPLQIKFLNQTDTLFNQQILDFVESYN</sequence>
<comment type="function">
    <text evidence="1 13">Transfers the gamma-phosphate of ATP to the 4'-position of a tetraacyldisaccharide 1-phosphate intermediate (termed DS-1-P) to form tetraacyldisaccharide 1,4'-bis-phosphate (lipid IVA).</text>
</comment>
<dbReference type="Pfam" id="PF02606">
    <property type="entry name" value="LpxK"/>
    <property type="match status" value="1"/>
</dbReference>
<dbReference type="RefSeq" id="WP_129254199.1">
    <property type="nucleotide sequence ID" value="NZ_SAXA01000006.1"/>
</dbReference>
<gene>
    <name evidence="13 14" type="primary">lpxK</name>
    <name evidence="14" type="ORF">EO244_08295</name>
</gene>
<keyword evidence="10 13" id="KW-0067">ATP-binding</keyword>
<name>A0A4Q1JLQ5_9BACT</name>
<evidence type="ECO:0000256" key="4">
    <source>
        <dbReference type="ARBA" id="ARBA00016436"/>
    </source>
</evidence>
<evidence type="ECO:0000256" key="7">
    <source>
        <dbReference type="ARBA" id="ARBA00022679"/>
    </source>
</evidence>
<organism evidence="14 15">
    <name type="scientific">Ancylomarina salipaludis</name>
    <dbReference type="NCBI Taxonomy" id="2501299"/>
    <lineage>
        <taxon>Bacteria</taxon>
        <taxon>Pseudomonadati</taxon>
        <taxon>Bacteroidota</taxon>
        <taxon>Bacteroidia</taxon>
        <taxon>Marinilabiliales</taxon>
        <taxon>Marinifilaceae</taxon>
        <taxon>Ancylomarina</taxon>
    </lineage>
</organism>
<keyword evidence="9 13" id="KW-0418">Kinase</keyword>
<comment type="pathway">
    <text evidence="2 13">Glycolipid biosynthesis; lipid IV(A) biosynthesis; lipid IV(A) from (3R)-3-hydroxytetradecanoyl-[acyl-carrier-protein] and UDP-N-acetyl-alpha-D-glucosamine: step 6/6.</text>
</comment>
<comment type="caution">
    <text evidence="14">The sequence shown here is derived from an EMBL/GenBank/DDBJ whole genome shotgun (WGS) entry which is preliminary data.</text>
</comment>
<dbReference type="AlphaFoldDB" id="A0A4Q1JLQ5"/>
<comment type="catalytic activity">
    <reaction evidence="13">
        <text>a lipid A disaccharide + ATP = a lipid IVA + ADP + H(+)</text>
        <dbReference type="Rhea" id="RHEA:67840"/>
        <dbReference type="ChEBI" id="CHEBI:15378"/>
        <dbReference type="ChEBI" id="CHEBI:30616"/>
        <dbReference type="ChEBI" id="CHEBI:176343"/>
        <dbReference type="ChEBI" id="CHEBI:176425"/>
        <dbReference type="ChEBI" id="CHEBI:456216"/>
        <dbReference type="EC" id="2.7.1.130"/>
    </reaction>
</comment>
<reference evidence="14 15" key="1">
    <citation type="submission" date="2019-01" db="EMBL/GenBank/DDBJ databases">
        <title>Ancylomarina salipaludis sp. nov., isolated from a salt marsh.</title>
        <authorList>
            <person name="Yoon J.-H."/>
        </authorList>
    </citation>
    <scope>NUCLEOTIDE SEQUENCE [LARGE SCALE GENOMIC DNA]</scope>
    <source>
        <strain evidence="14 15">SHSM-M15</strain>
    </source>
</reference>
<dbReference type="HAMAP" id="MF_00409">
    <property type="entry name" value="LpxK"/>
    <property type="match status" value="1"/>
</dbReference>
<evidence type="ECO:0000256" key="3">
    <source>
        <dbReference type="ARBA" id="ARBA00012071"/>
    </source>
</evidence>
<evidence type="ECO:0000256" key="12">
    <source>
        <dbReference type="ARBA" id="ARBA00029757"/>
    </source>
</evidence>
<keyword evidence="7 13" id="KW-0808">Transferase</keyword>
<keyword evidence="15" id="KW-1185">Reference proteome</keyword>
<keyword evidence="11 13" id="KW-0443">Lipid metabolism</keyword>
<dbReference type="GO" id="GO:0005886">
    <property type="term" value="C:plasma membrane"/>
    <property type="evidence" value="ECO:0007669"/>
    <property type="project" value="TreeGrafter"/>
</dbReference>
<feature type="binding site" evidence="13">
    <location>
        <begin position="51"/>
        <end position="58"/>
    </location>
    <ligand>
        <name>ATP</name>
        <dbReference type="ChEBI" id="CHEBI:30616"/>
    </ligand>
</feature>
<dbReference type="InterPro" id="IPR003758">
    <property type="entry name" value="LpxK"/>
</dbReference>
<keyword evidence="6 13" id="KW-0441">Lipid A biosynthesis</keyword>
<dbReference type="PANTHER" id="PTHR42724">
    <property type="entry name" value="TETRAACYLDISACCHARIDE 4'-KINASE"/>
    <property type="match status" value="1"/>
</dbReference>
<proteinExistence type="inferred from homology"/>
<evidence type="ECO:0000256" key="13">
    <source>
        <dbReference type="HAMAP-Rule" id="MF_00409"/>
    </source>
</evidence>
<dbReference type="Proteomes" id="UP000289703">
    <property type="component" value="Unassembled WGS sequence"/>
</dbReference>
<accession>A0A4Q1JLQ5</accession>
<dbReference type="GO" id="GO:0009029">
    <property type="term" value="F:lipid-A 4'-kinase activity"/>
    <property type="evidence" value="ECO:0007669"/>
    <property type="project" value="UniProtKB-UniRule"/>
</dbReference>
<dbReference type="GO" id="GO:0009244">
    <property type="term" value="P:lipopolysaccharide core region biosynthetic process"/>
    <property type="evidence" value="ECO:0007669"/>
    <property type="project" value="TreeGrafter"/>
</dbReference>
<dbReference type="InterPro" id="IPR027417">
    <property type="entry name" value="P-loop_NTPase"/>
</dbReference>
<keyword evidence="5 13" id="KW-0444">Lipid biosynthesis</keyword>
<dbReference type="PANTHER" id="PTHR42724:SF1">
    <property type="entry name" value="TETRAACYLDISACCHARIDE 4'-KINASE, MITOCHONDRIAL-RELATED"/>
    <property type="match status" value="1"/>
</dbReference>
<dbReference type="OrthoDB" id="9766423at2"/>
<evidence type="ECO:0000256" key="6">
    <source>
        <dbReference type="ARBA" id="ARBA00022556"/>
    </source>
</evidence>
<comment type="similarity">
    <text evidence="13">Belongs to the LpxK family.</text>
</comment>
<evidence type="ECO:0000256" key="9">
    <source>
        <dbReference type="ARBA" id="ARBA00022777"/>
    </source>
</evidence>
<evidence type="ECO:0000256" key="10">
    <source>
        <dbReference type="ARBA" id="ARBA00022840"/>
    </source>
</evidence>
<protein>
    <recommendedName>
        <fullName evidence="4 13">Tetraacyldisaccharide 4'-kinase</fullName>
        <ecNumber evidence="3 13">2.7.1.130</ecNumber>
    </recommendedName>
    <alternativeName>
        <fullName evidence="12 13">Lipid A 4'-kinase</fullName>
    </alternativeName>
</protein>
<evidence type="ECO:0000256" key="1">
    <source>
        <dbReference type="ARBA" id="ARBA00002274"/>
    </source>
</evidence>
<dbReference type="GO" id="GO:0005524">
    <property type="term" value="F:ATP binding"/>
    <property type="evidence" value="ECO:0007669"/>
    <property type="project" value="UniProtKB-UniRule"/>
</dbReference>
<evidence type="ECO:0000256" key="2">
    <source>
        <dbReference type="ARBA" id="ARBA00004870"/>
    </source>
</evidence>
<evidence type="ECO:0000313" key="15">
    <source>
        <dbReference type="Proteomes" id="UP000289703"/>
    </source>
</evidence>
<evidence type="ECO:0000256" key="11">
    <source>
        <dbReference type="ARBA" id="ARBA00023098"/>
    </source>
</evidence>
<evidence type="ECO:0000313" key="14">
    <source>
        <dbReference type="EMBL" id="RXQ95041.1"/>
    </source>
</evidence>
<dbReference type="UniPathway" id="UPA00359">
    <property type="reaction ID" value="UER00482"/>
</dbReference>
<dbReference type="SUPFAM" id="SSF52540">
    <property type="entry name" value="P-loop containing nucleoside triphosphate hydrolases"/>
    <property type="match status" value="1"/>
</dbReference>
<dbReference type="GO" id="GO:0009245">
    <property type="term" value="P:lipid A biosynthetic process"/>
    <property type="evidence" value="ECO:0007669"/>
    <property type="project" value="UniProtKB-UniRule"/>
</dbReference>
<dbReference type="NCBIfam" id="TIGR00682">
    <property type="entry name" value="lpxK"/>
    <property type="match status" value="1"/>
</dbReference>
<keyword evidence="8 13" id="KW-0547">Nucleotide-binding</keyword>
<evidence type="ECO:0000256" key="5">
    <source>
        <dbReference type="ARBA" id="ARBA00022516"/>
    </source>
</evidence>
<dbReference type="EMBL" id="SAXA01000006">
    <property type="protein sequence ID" value="RXQ95041.1"/>
    <property type="molecule type" value="Genomic_DNA"/>
</dbReference>
<dbReference type="EC" id="2.7.1.130" evidence="3 13"/>